<dbReference type="GO" id="GO:0016881">
    <property type="term" value="F:acid-amino acid ligase activity"/>
    <property type="evidence" value="ECO:0007669"/>
    <property type="project" value="InterPro"/>
</dbReference>
<evidence type="ECO:0000313" key="2">
    <source>
        <dbReference type="EMBL" id="RMD77000.1"/>
    </source>
</evidence>
<sequence length="442" mass="50016">MKVGALVANPRRMFSNFRRIDSDEKLKIVGVMGTVGKTITTHILWHLLVKNGIKAALLSTEGFFKMDSHDISIKANDLNWATFAGLVDDLISKSYEMFVVEVTTKSLSNGAFDNVKFDSGIITNILHHDKDLYLNWSKYAEWKLNFINSFKDNGLLIVDSTNELLDWLEKNENQVASDILLYISGQHDFTKLSDSTEQRFSFQGNQYRLKSYFDLNIKNAVMAMQMAQKYLDKNNFVEEIYEFELPKGRGELIKGGEISIIIDISKRKEEVEFSLSTIRKKLLPGQKIIALVGAEGSIDQDRKRVGLGALHIADGIIVCPTDPRNEDVSNINNMIVSYMEKDGGVVVERFLSEQEFIMANKDSLKLRIERVSRNNLVPIVTFDENNYTARLNAIELALLLATSGDVVYISGKGNENSMFFDGVEYEWSDEEAVNICLAKLKL</sequence>
<dbReference type="Gene3D" id="3.90.190.20">
    <property type="entry name" value="Mur ligase, C-terminal domain"/>
    <property type="match status" value="1"/>
</dbReference>
<organism evidence="2 3">
    <name type="scientific">Candidatus Dojkabacteria bacterium</name>
    <dbReference type="NCBI Taxonomy" id="2099670"/>
    <lineage>
        <taxon>Bacteria</taxon>
        <taxon>Candidatus Dojkabacteria</taxon>
    </lineage>
</organism>
<name>A0A3M0YY00_9BACT</name>
<dbReference type="AlphaFoldDB" id="A0A3M0YY00"/>
<comment type="caution">
    <text evidence="2">The sequence shown here is derived from an EMBL/GenBank/DDBJ whole genome shotgun (WGS) entry which is preliminary data.</text>
</comment>
<dbReference type="Gene3D" id="3.40.1190.10">
    <property type="entry name" value="Mur-like, catalytic domain"/>
    <property type="match status" value="1"/>
</dbReference>
<dbReference type="PANTHER" id="PTHR23135">
    <property type="entry name" value="MUR LIGASE FAMILY MEMBER"/>
    <property type="match status" value="1"/>
</dbReference>
<dbReference type="PANTHER" id="PTHR23135:SF4">
    <property type="entry name" value="UDP-N-ACETYLMURAMOYL-L-ALANYL-D-GLUTAMATE--2,6-DIAMINOPIMELATE LIGASE MURE HOMOLOG, CHLOROPLASTIC"/>
    <property type="match status" value="1"/>
</dbReference>
<dbReference type="InterPro" id="IPR013221">
    <property type="entry name" value="Mur_ligase_cen"/>
</dbReference>
<reference evidence="2 3" key="1">
    <citation type="submission" date="2018-10" db="EMBL/GenBank/DDBJ databases">
        <title>Thermophilic Lithotrophy and Phototrophy in an Intertidal, Iron-rich, Geothermal Spring.</title>
        <authorList>
            <person name="Ward L.M."/>
            <person name="Idei A."/>
            <person name="Nakagawa M."/>
            <person name="Ueno Y."/>
            <person name="Fischer W."/>
            <person name="Mcglynn S.E."/>
        </authorList>
    </citation>
    <scope>NUCLEOTIDE SEQUENCE [LARGE SCALE GENOMIC DNA]</scope>
    <source>
        <strain evidence="2">J137</strain>
    </source>
</reference>
<dbReference type="Pfam" id="PF08245">
    <property type="entry name" value="Mur_ligase_M"/>
    <property type="match status" value="1"/>
</dbReference>
<dbReference type="InterPro" id="IPR036615">
    <property type="entry name" value="Mur_ligase_C_dom_sf"/>
</dbReference>
<dbReference type="SUPFAM" id="SSF53623">
    <property type="entry name" value="MurD-like peptide ligases, catalytic domain"/>
    <property type="match status" value="1"/>
</dbReference>
<gene>
    <name evidence="2" type="ORF">D6810_02235</name>
</gene>
<dbReference type="GO" id="GO:0005524">
    <property type="term" value="F:ATP binding"/>
    <property type="evidence" value="ECO:0007669"/>
    <property type="project" value="InterPro"/>
</dbReference>
<proteinExistence type="predicted"/>
<evidence type="ECO:0000259" key="1">
    <source>
        <dbReference type="Pfam" id="PF08245"/>
    </source>
</evidence>
<dbReference type="EMBL" id="RFKV01000074">
    <property type="protein sequence ID" value="RMD77000.1"/>
    <property type="molecule type" value="Genomic_DNA"/>
</dbReference>
<dbReference type="SUPFAM" id="SSF53244">
    <property type="entry name" value="MurD-like peptide ligases, peptide-binding domain"/>
    <property type="match status" value="1"/>
</dbReference>
<dbReference type="InterPro" id="IPR036565">
    <property type="entry name" value="Mur-like_cat_sf"/>
</dbReference>
<protein>
    <recommendedName>
        <fullName evidence="1">Mur ligase central domain-containing protein</fullName>
    </recommendedName>
</protein>
<accession>A0A3M0YY00</accession>
<dbReference type="Proteomes" id="UP000269410">
    <property type="component" value="Unassembled WGS sequence"/>
</dbReference>
<evidence type="ECO:0000313" key="3">
    <source>
        <dbReference type="Proteomes" id="UP000269410"/>
    </source>
</evidence>
<feature type="domain" description="Mur ligase central" evidence="1">
    <location>
        <begin position="32"/>
        <end position="225"/>
    </location>
</feature>